<comment type="caution">
    <text evidence="3">The sequence shown here is derived from an EMBL/GenBank/DDBJ whole genome shotgun (WGS) entry which is preliminary data.</text>
</comment>
<dbReference type="OrthoDB" id="444127at2759"/>
<evidence type="ECO:0000313" key="4">
    <source>
        <dbReference type="Proteomes" id="UP000770015"/>
    </source>
</evidence>
<keyword evidence="1 3" id="KW-0808">Transferase</keyword>
<evidence type="ECO:0000313" key="3">
    <source>
        <dbReference type="EMBL" id="KAH6691273.1"/>
    </source>
</evidence>
<proteinExistence type="predicted"/>
<accession>A0A9P8VFX3</accession>
<feature type="region of interest" description="Disordered" evidence="2">
    <location>
        <begin position="266"/>
        <end position="292"/>
    </location>
</feature>
<sequence>MSQILASKQLRPSAQPTGPVSVPLSILDAGCARLATAGAIWTFDAPAAADQDVLVNRLEASFVTTLNDFPHWAGQLHWTPCRQGGLHTERFNRPMITYGSPHDPGVEWNVVRLSRRAGEVAPEAATRAAGSQVWVANDFPQAELIASKTSLALQDLKTYQDMPSMLVQVSLFEDGGFAVAIKMSHALADASALLTFMHRWAANCRSLFGTGSEALDPPVFDPQLLDSKAAGTMDTQDPALVAAARSLPLHRFDWWATEAKGYPSFLAPTTENSRPSDPSLLEAAKNEPSSEPPWETWNMMAPVTHAVIHFSGPQVEAIRGLARPTAPKCSRLDALLAHVWSGINRARGLADDDDDVFLNVTLGIRSRVSPPLPDTFLGSPLILSHIASRGREASASDSSGLGTLAARVRACLEVFTPDAVSAVLHEAIHTVSPQRLWRAFLGQRHVIVTSWLRLGVNEVDFIGNGTTPRYAHPIMPYMDGCMQVMDSAAGDGGMDVSLYLESGAMTRLLEDDSLLRREPEE</sequence>
<evidence type="ECO:0000256" key="2">
    <source>
        <dbReference type="SAM" id="MobiDB-lite"/>
    </source>
</evidence>
<dbReference type="InterPro" id="IPR023213">
    <property type="entry name" value="CAT-like_dom_sf"/>
</dbReference>
<evidence type="ECO:0000256" key="1">
    <source>
        <dbReference type="ARBA" id="ARBA00022679"/>
    </source>
</evidence>
<dbReference type="GO" id="GO:0044550">
    <property type="term" value="P:secondary metabolite biosynthetic process"/>
    <property type="evidence" value="ECO:0007669"/>
    <property type="project" value="TreeGrafter"/>
</dbReference>
<reference evidence="3" key="1">
    <citation type="journal article" date="2021" name="Nat. Commun.">
        <title>Genetic determinants of endophytism in the Arabidopsis root mycobiome.</title>
        <authorList>
            <person name="Mesny F."/>
            <person name="Miyauchi S."/>
            <person name="Thiergart T."/>
            <person name="Pickel B."/>
            <person name="Atanasova L."/>
            <person name="Karlsson M."/>
            <person name="Huettel B."/>
            <person name="Barry K.W."/>
            <person name="Haridas S."/>
            <person name="Chen C."/>
            <person name="Bauer D."/>
            <person name="Andreopoulos W."/>
            <person name="Pangilinan J."/>
            <person name="LaButti K."/>
            <person name="Riley R."/>
            <person name="Lipzen A."/>
            <person name="Clum A."/>
            <person name="Drula E."/>
            <person name="Henrissat B."/>
            <person name="Kohler A."/>
            <person name="Grigoriev I.V."/>
            <person name="Martin F.M."/>
            <person name="Hacquard S."/>
        </authorList>
    </citation>
    <scope>NUCLEOTIDE SEQUENCE</scope>
    <source>
        <strain evidence="3">MPI-SDFR-AT-0117</strain>
    </source>
</reference>
<protein>
    <submittedName>
        <fullName evidence="3">Transferase family-domain-containing protein</fullName>
    </submittedName>
</protein>
<feature type="compositionally biased region" description="Polar residues" evidence="2">
    <location>
        <begin position="267"/>
        <end position="276"/>
    </location>
</feature>
<dbReference type="GO" id="GO:0016747">
    <property type="term" value="F:acyltransferase activity, transferring groups other than amino-acyl groups"/>
    <property type="evidence" value="ECO:0007669"/>
    <property type="project" value="TreeGrafter"/>
</dbReference>
<dbReference type="PANTHER" id="PTHR31642">
    <property type="entry name" value="TRICHOTHECENE 3-O-ACETYLTRANSFERASE"/>
    <property type="match status" value="1"/>
</dbReference>
<dbReference type="EMBL" id="JAGSXJ010000005">
    <property type="protein sequence ID" value="KAH6691273.1"/>
    <property type="molecule type" value="Genomic_DNA"/>
</dbReference>
<dbReference type="Gene3D" id="3.30.559.10">
    <property type="entry name" value="Chloramphenicol acetyltransferase-like domain"/>
    <property type="match status" value="2"/>
</dbReference>
<dbReference type="InterPro" id="IPR050317">
    <property type="entry name" value="Plant_Fungal_Acyltransferase"/>
</dbReference>
<keyword evidence="4" id="KW-1185">Reference proteome</keyword>
<dbReference type="AlphaFoldDB" id="A0A9P8VFX3"/>
<name>A0A9P8VFX3_9PEZI</name>
<organism evidence="3 4">
    <name type="scientific">Plectosphaerella plurivora</name>
    <dbReference type="NCBI Taxonomy" id="936078"/>
    <lineage>
        <taxon>Eukaryota</taxon>
        <taxon>Fungi</taxon>
        <taxon>Dikarya</taxon>
        <taxon>Ascomycota</taxon>
        <taxon>Pezizomycotina</taxon>
        <taxon>Sordariomycetes</taxon>
        <taxon>Hypocreomycetidae</taxon>
        <taxon>Glomerellales</taxon>
        <taxon>Plectosphaerellaceae</taxon>
        <taxon>Plectosphaerella</taxon>
    </lineage>
</organism>
<dbReference type="PANTHER" id="PTHR31642:SF310">
    <property type="entry name" value="FATTY ALCOHOL:CAFFEOYL-COA ACYLTRANSFERASE"/>
    <property type="match status" value="1"/>
</dbReference>
<dbReference type="Pfam" id="PF02458">
    <property type="entry name" value="Transferase"/>
    <property type="match status" value="1"/>
</dbReference>
<gene>
    <name evidence="3" type="ORF">F5X68DRAFT_259365</name>
</gene>
<dbReference type="Proteomes" id="UP000770015">
    <property type="component" value="Unassembled WGS sequence"/>
</dbReference>